<dbReference type="GO" id="GO:0006508">
    <property type="term" value="P:proteolysis"/>
    <property type="evidence" value="ECO:0007669"/>
    <property type="project" value="InterPro"/>
</dbReference>
<name>A0AAV2HEE1_LYMST</name>
<dbReference type="SUPFAM" id="SSF54001">
    <property type="entry name" value="Cysteine proteinases"/>
    <property type="match status" value="1"/>
</dbReference>
<dbReference type="InterPro" id="IPR001300">
    <property type="entry name" value="Peptidase_C2_calpain_cat"/>
</dbReference>
<comment type="caution">
    <text evidence="3">Lacks conserved residue(s) required for the propagation of feature annotation.</text>
</comment>
<feature type="compositionally biased region" description="Basic and acidic residues" evidence="4">
    <location>
        <begin position="1"/>
        <end position="11"/>
    </location>
</feature>
<comment type="caution">
    <text evidence="6">The sequence shown here is derived from an EMBL/GenBank/DDBJ whole genome shotgun (WGS) entry which is preliminary data.</text>
</comment>
<keyword evidence="7" id="KW-1185">Reference proteome</keyword>
<sequence length="65" mass="7755">MFLQKNDKSNPNEEELPNGLHNGHAYSITGFYRKLPNDPRQSGLYLLRLRNPWGKWEWKGPWSDR</sequence>
<evidence type="ECO:0000256" key="2">
    <source>
        <dbReference type="PIRSR" id="PIRSR622684-1"/>
    </source>
</evidence>
<comment type="similarity">
    <text evidence="1">Belongs to the peptidase C2 family.</text>
</comment>
<dbReference type="Pfam" id="PF00648">
    <property type="entry name" value="Peptidase_C2"/>
    <property type="match status" value="1"/>
</dbReference>
<dbReference type="InterPro" id="IPR022684">
    <property type="entry name" value="Calpain_cysteine_protease"/>
</dbReference>
<dbReference type="InterPro" id="IPR038765">
    <property type="entry name" value="Papain-like_cys_pep_sf"/>
</dbReference>
<reference evidence="6 7" key="1">
    <citation type="submission" date="2024-04" db="EMBL/GenBank/DDBJ databases">
        <authorList>
            <consortium name="Genoscope - CEA"/>
            <person name="William W."/>
        </authorList>
    </citation>
    <scope>NUCLEOTIDE SEQUENCE [LARGE SCALE GENOMIC DNA]</scope>
</reference>
<organism evidence="6 7">
    <name type="scientific">Lymnaea stagnalis</name>
    <name type="common">Great pond snail</name>
    <name type="synonym">Helix stagnalis</name>
    <dbReference type="NCBI Taxonomy" id="6523"/>
    <lineage>
        <taxon>Eukaryota</taxon>
        <taxon>Metazoa</taxon>
        <taxon>Spiralia</taxon>
        <taxon>Lophotrochozoa</taxon>
        <taxon>Mollusca</taxon>
        <taxon>Gastropoda</taxon>
        <taxon>Heterobranchia</taxon>
        <taxon>Euthyneura</taxon>
        <taxon>Panpulmonata</taxon>
        <taxon>Hygrophila</taxon>
        <taxon>Lymnaeoidea</taxon>
        <taxon>Lymnaeidae</taxon>
        <taxon>Lymnaea</taxon>
    </lineage>
</organism>
<dbReference type="GO" id="GO:0004198">
    <property type="term" value="F:calcium-dependent cysteine-type endopeptidase activity"/>
    <property type="evidence" value="ECO:0007669"/>
    <property type="project" value="InterPro"/>
</dbReference>
<feature type="domain" description="Calpain catalytic" evidence="5">
    <location>
        <begin position="13"/>
        <end position="65"/>
    </location>
</feature>
<dbReference type="PROSITE" id="PS50203">
    <property type="entry name" value="CALPAIN_CAT"/>
    <property type="match status" value="1"/>
</dbReference>
<evidence type="ECO:0000259" key="5">
    <source>
        <dbReference type="PROSITE" id="PS50203"/>
    </source>
</evidence>
<evidence type="ECO:0000313" key="7">
    <source>
        <dbReference type="Proteomes" id="UP001497497"/>
    </source>
</evidence>
<feature type="active site" evidence="2">
    <location>
        <position position="24"/>
    </location>
</feature>
<dbReference type="Gene3D" id="3.90.70.10">
    <property type="entry name" value="Cysteine proteinases"/>
    <property type="match status" value="1"/>
</dbReference>
<evidence type="ECO:0000256" key="1">
    <source>
        <dbReference type="ARBA" id="ARBA00007623"/>
    </source>
</evidence>
<accession>A0AAV2HEE1</accession>
<proteinExistence type="inferred from homology"/>
<evidence type="ECO:0000256" key="3">
    <source>
        <dbReference type="PROSITE-ProRule" id="PRU00239"/>
    </source>
</evidence>
<feature type="region of interest" description="Disordered" evidence="4">
    <location>
        <begin position="1"/>
        <end position="21"/>
    </location>
</feature>
<dbReference type="GO" id="GO:0005737">
    <property type="term" value="C:cytoplasm"/>
    <property type="evidence" value="ECO:0007669"/>
    <property type="project" value="TreeGrafter"/>
</dbReference>
<dbReference type="AlphaFoldDB" id="A0AAV2HEE1"/>
<evidence type="ECO:0000313" key="6">
    <source>
        <dbReference type="EMBL" id="CAL1530829.1"/>
    </source>
</evidence>
<dbReference type="EMBL" id="CAXITT010000076">
    <property type="protein sequence ID" value="CAL1530829.1"/>
    <property type="molecule type" value="Genomic_DNA"/>
</dbReference>
<dbReference type="PANTHER" id="PTHR10183:SF433">
    <property type="entry name" value="CALPAIN-A-RELATED"/>
    <property type="match status" value="1"/>
</dbReference>
<gene>
    <name evidence="6" type="ORF">GSLYS_00004954001</name>
</gene>
<dbReference type="PANTHER" id="PTHR10183">
    <property type="entry name" value="CALPAIN"/>
    <property type="match status" value="1"/>
</dbReference>
<evidence type="ECO:0000256" key="4">
    <source>
        <dbReference type="SAM" id="MobiDB-lite"/>
    </source>
</evidence>
<protein>
    <recommendedName>
        <fullName evidence="5">Calpain catalytic domain-containing protein</fullName>
    </recommendedName>
</protein>
<feature type="active site" evidence="2">
    <location>
        <position position="51"/>
    </location>
</feature>
<dbReference type="Proteomes" id="UP001497497">
    <property type="component" value="Unassembled WGS sequence"/>
</dbReference>